<protein>
    <recommendedName>
        <fullName evidence="12">Tryptophan synthase alpha chain</fullName>
        <ecNumber evidence="12">4.2.1.20</ecNumber>
    </recommendedName>
</protein>
<geneLocation type="chloroplast" evidence="14"/>
<dbReference type="CDD" id="cd04724">
    <property type="entry name" value="Tryptophan_synthase_alpha"/>
    <property type="match status" value="1"/>
</dbReference>
<evidence type="ECO:0000256" key="11">
    <source>
        <dbReference type="ARBA" id="ARBA00049047"/>
    </source>
</evidence>
<comment type="subcellular location">
    <subcellularLocation>
        <location evidence="2 12">Plastid</location>
        <location evidence="2 12">Chloroplast</location>
    </subcellularLocation>
</comment>
<dbReference type="EMBL" id="MF101424">
    <property type="protein sequence ID" value="ARW62634.1"/>
    <property type="molecule type" value="Genomic_DNA"/>
</dbReference>
<dbReference type="PANTHER" id="PTHR43406:SF1">
    <property type="entry name" value="TRYPTOPHAN SYNTHASE ALPHA CHAIN, CHLOROPLASTIC"/>
    <property type="match status" value="1"/>
</dbReference>
<proteinExistence type="inferred from homology"/>
<dbReference type="GO" id="GO:0009507">
    <property type="term" value="C:chloroplast"/>
    <property type="evidence" value="ECO:0007669"/>
    <property type="project" value="UniProtKB-SubCell"/>
</dbReference>
<evidence type="ECO:0000313" key="14">
    <source>
        <dbReference type="EMBL" id="ARW62634.1"/>
    </source>
</evidence>
<evidence type="ECO:0000256" key="13">
    <source>
        <dbReference type="RuleBase" id="RU003662"/>
    </source>
</evidence>
<keyword evidence="5 14" id="KW-0150">Chloroplast</keyword>
<dbReference type="UniPathway" id="UPA00035">
    <property type="reaction ID" value="UER00044"/>
</dbReference>
<dbReference type="PROSITE" id="PS00167">
    <property type="entry name" value="TRP_SYNTHASE_ALPHA"/>
    <property type="match status" value="1"/>
</dbReference>
<evidence type="ECO:0000256" key="9">
    <source>
        <dbReference type="ARBA" id="ARBA00023141"/>
    </source>
</evidence>
<dbReference type="FunFam" id="3.20.20.70:FF:000037">
    <property type="entry name" value="Tryptophan synthase alpha chain"/>
    <property type="match status" value="1"/>
</dbReference>
<dbReference type="InterPro" id="IPR013785">
    <property type="entry name" value="Aldolase_TIM"/>
</dbReference>
<comment type="similarity">
    <text evidence="12 13">Belongs to the TrpA family.</text>
</comment>
<keyword evidence="10 12" id="KW-0456">Lyase</keyword>
<keyword evidence="6 12" id="KW-0028">Amino-acid biosynthesis</keyword>
<evidence type="ECO:0000256" key="1">
    <source>
        <dbReference type="ARBA" id="ARBA00003365"/>
    </source>
</evidence>
<evidence type="ECO:0000256" key="8">
    <source>
        <dbReference type="ARBA" id="ARBA00022822"/>
    </source>
</evidence>
<reference evidence="14" key="1">
    <citation type="journal article" date="2017" name="J. Phycol.">
        <title>Analysis of chloroplast genomes and a supermatrix inform reclassification of the Rhodomelaceae (Rhodophyta).</title>
        <authorList>
            <person name="Diaz-Tapia P."/>
            <person name="Maggs C.A."/>
            <person name="West J.A."/>
            <person name="Verbruggen H."/>
        </authorList>
    </citation>
    <scope>NUCLEOTIDE SEQUENCE</scope>
    <source>
        <strain evidence="14">PD508</strain>
    </source>
</reference>
<accession>A0A1Z1MA60</accession>
<sequence length="270" mass="29729">MNPISEILQKKRKNASCVLIPFLTAGYPSVDLTIEALIMLDSQGADVIELGIPYSDALADGPLIQESSKVALEQGTHINQVLFILSQVKYELNSPIIIFTYYNPILARGTEKFIQEISLLGVKGLIVPDLPIEETDYLNYLCINYGIELILFIAPTSSHNRILNIVSKAQGCVYLVSNTGVTGVRSYINDEINTLSAYIKSNTNKLLILGFGISSPAQVSRISQWNIDGIVVGSAFTRILSHDNNDKKSSARMIKNLGKFCKEMKTAIKD</sequence>
<organism evidence="14">
    <name type="scientific">Rhodomela confervoides</name>
    <name type="common">Red alga</name>
    <dbReference type="NCBI Taxonomy" id="35163"/>
    <lineage>
        <taxon>Eukaryota</taxon>
        <taxon>Rhodophyta</taxon>
        <taxon>Florideophyceae</taxon>
        <taxon>Rhodymeniophycidae</taxon>
        <taxon>Ceramiales</taxon>
        <taxon>Rhodomelaceae</taxon>
        <taxon>Rhodomela</taxon>
    </lineage>
</organism>
<evidence type="ECO:0000256" key="12">
    <source>
        <dbReference type="HAMAP-Rule" id="MF_00131"/>
    </source>
</evidence>
<dbReference type="PANTHER" id="PTHR43406">
    <property type="entry name" value="TRYPTOPHAN SYNTHASE, ALPHA CHAIN"/>
    <property type="match status" value="1"/>
</dbReference>
<evidence type="ECO:0000256" key="3">
    <source>
        <dbReference type="ARBA" id="ARBA00004733"/>
    </source>
</evidence>
<feature type="active site" description="Proton acceptor" evidence="12">
    <location>
        <position position="60"/>
    </location>
</feature>
<keyword evidence="9 12" id="KW-0057">Aromatic amino acid biosynthesis</keyword>
<feature type="active site" description="Proton acceptor" evidence="12">
    <location>
        <position position="49"/>
    </location>
</feature>
<dbReference type="SUPFAM" id="SSF51366">
    <property type="entry name" value="Ribulose-phoshate binding barrel"/>
    <property type="match status" value="1"/>
</dbReference>
<comment type="subunit">
    <text evidence="4 12">Tetramer of two alpha and two beta chains.</text>
</comment>
<dbReference type="InterPro" id="IPR018204">
    <property type="entry name" value="Trp_synthase_alpha_AS"/>
</dbReference>
<comment type="function">
    <text evidence="1 12">The alpha subunit is responsible for the aldol cleavage of indoleglycerol phosphate to indole and glyceraldehyde 3-phosphate.</text>
</comment>
<comment type="pathway">
    <text evidence="3 12">Amino-acid biosynthesis; L-tryptophan biosynthesis; L-tryptophan from chorismate: step 5/5.</text>
</comment>
<dbReference type="Gene3D" id="3.20.20.70">
    <property type="entry name" value="Aldolase class I"/>
    <property type="match status" value="1"/>
</dbReference>
<name>A0A1Z1MA60_RHOCN</name>
<gene>
    <name evidence="12 14" type="primary">trpA</name>
</gene>
<evidence type="ECO:0000256" key="4">
    <source>
        <dbReference type="ARBA" id="ARBA00011270"/>
    </source>
</evidence>
<keyword evidence="8 12" id="KW-0822">Tryptophan biosynthesis</keyword>
<evidence type="ECO:0000256" key="10">
    <source>
        <dbReference type="ARBA" id="ARBA00023239"/>
    </source>
</evidence>
<comment type="catalytic activity">
    <reaction evidence="11 12">
        <text>(1S,2R)-1-C-(indol-3-yl)glycerol 3-phosphate + L-serine = D-glyceraldehyde 3-phosphate + L-tryptophan + H2O</text>
        <dbReference type="Rhea" id="RHEA:10532"/>
        <dbReference type="ChEBI" id="CHEBI:15377"/>
        <dbReference type="ChEBI" id="CHEBI:33384"/>
        <dbReference type="ChEBI" id="CHEBI:57912"/>
        <dbReference type="ChEBI" id="CHEBI:58866"/>
        <dbReference type="ChEBI" id="CHEBI:59776"/>
        <dbReference type="EC" id="4.2.1.20"/>
    </reaction>
</comment>
<evidence type="ECO:0000256" key="7">
    <source>
        <dbReference type="ARBA" id="ARBA00022640"/>
    </source>
</evidence>
<evidence type="ECO:0000256" key="2">
    <source>
        <dbReference type="ARBA" id="ARBA00004229"/>
    </source>
</evidence>
<dbReference type="EC" id="4.2.1.20" evidence="12"/>
<keyword evidence="7 14" id="KW-0934">Plastid</keyword>
<dbReference type="Pfam" id="PF00290">
    <property type="entry name" value="Trp_syntA"/>
    <property type="match status" value="1"/>
</dbReference>
<dbReference type="GO" id="GO:0005829">
    <property type="term" value="C:cytosol"/>
    <property type="evidence" value="ECO:0007669"/>
    <property type="project" value="TreeGrafter"/>
</dbReference>
<dbReference type="GO" id="GO:0004834">
    <property type="term" value="F:tryptophan synthase activity"/>
    <property type="evidence" value="ECO:0007669"/>
    <property type="project" value="UniProtKB-UniRule"/>
</dbReference>
<dbReference type="GeneID" id="33355874"/>
<dbReference type="NCBIfam" id="TIGR00262">
    <property type="entry name" value="trpA"/>
    <property type="match status" value="1"/>
</dbReference>
<dbReference type="InterPro" id="IPR002028">
    <property type="entry name" value="Trp_synthase_suA"/>
</dbReference>
<evidence type="ECO:0000256" key="6">
    <source>
        <dbReference type="ARBA" id="ARBA00022605"/>
    </source>
</evidence>
<dbReference type="RefSeq" id="YP_009394072.1">
    <property type="nucleotide sequence ID" value="NC_035271.1"/>
</dbReference>
<dbReference type="AlphaFoldDB" id="A0A1Z1MA60"/>
<dbReference type="HAMAP" id="MF_00131">
    <property type="entry name" value="Trp_synth_alpha"/>
    <property type="match status" value="1"/>
</dbReference>
<dbReference type="InterPro" id="IPR011060">
    <property type="entry name" value="RibuloseP-bd_barrel"/>
</dbReference>
<evidence type="ECO:0000256" key="5">
    <source>
        <dbReference type="ARBA" id="ARBA00022528"/>
    </source>
</evidence>